<sequence length="184" mass="19950">MRFKTLANFALASAAALLLSGCADDSPRQLYYWDGAYTSSVYEYLTEESDAGAQIAALEESLQKAYQRAAKAPPGLHAHLGLLYLSQGNGAKFKAYVEKEAELYPESRDYAMFLLNQNSKTRGAAGKTEANLSEQTKEKPGASEPNLSDKGSNLGEQTSKQNLKNKQAKLAKTSKSAKGSQNEK</sequence>
<feature type="compositionally biased region" description="Polar residues" evidence="1">
    <location>
        <begin position="173"/>
        <end position="184"/>
    </location>
</feature>
<reference evidence="3 4" key="1">
    <citation type="submission" date="2020-08" db="EMBL/GenBank/DDBJ databases">
        <title>Complete genome and description of Campylobacter massiliensis Marseille-Q3452 sp. nov.</title>
        <authorList>
            <person name="Antezack A."/>
        </authorList>
    </citation>
    <scope>NUCLEOTIDE SEQUENCE [LARGE SCALE GENOMIC DNA]</scope>
    <source>
        <strain evidence="3 4">Marseille-Q3452</strain>
    </source>
</reference>
<name>A0A842JBA4_9BACT</name>
<keyword evidence="2" id="KW-0732">Signal</keyword>
<feature type="signal peptide" evidence="2">
    <location>
        <begin position="1"/>
        <end position="25"/>
    </location>
</feature>
<dbReference type="Proteomes" id="UP000552683">
    <property type="component" value="Unassembled WGS sequence"/>
</dbReference>
<dbReference type="InterPro" id="IPR014508">
    <property type="entry name" value="UCP020555_TPR-like"/>
</dbReference>
<feature type="region of interest" description="Disordered" evidence="1">
    <location>
        <begin position="122"/>
        <end position="184"/>
    </location>
</feature>
<proteinExistence type="predicted"/>
<evidence type="ECO:0000313" key="4">
    <source>
        <dbReference type="Proteomes" id="UP000552683"/>
    </source>
</evidence>
<feature type="compositionally biased region" description="Polar residues" evidence="1">
    <location>
        <begin position="145"/>
        <end position="165"/>
    </location>
</feature>
<gene>
    <name evidence="3" type="ORF">H7R39_03625</name>
</gene>
<dbReference type="EMBL" id="JACLZK010000001">
    <property type="protein sequence ID" value="MBC2882364.1"/>
    <property type="molecule type" value="Genomic_DNA"/>
</dbReference>
<accession>A0A842JBA4</accession>
<feature type="chain" id="PRO_5032415459" evidence="2">
    <location>
        <begin position="26"/>
        <end position="184"/>
    </location>
</feature>
<dbReference type="PROSITE" id="PS51257">
    <property type="entry name" value="PROKAR_LIPOPROTEIN"/>
    <property type="match status" value="1"/>
</dbReference>
<protein>
    <submittedName>
        <fullName evidence="3">DUF4810 domain-containing protein</fullName>
    </submittedName>
</protein>
<organism evidence="3 4">
    <name type="scientific">Campylobacter massiliensis</name>
    <dbReference type="NCBI Taxonomy" id="2762557"/>
    <lineage>
        <taxon>Bacteria</taxon>
        <taxon>Pseudomonadati</taxon>
        <taxon>Campylobacterota</taxon>
        <taxon>Epsilonproteobacteria</taxon>
        <taxon>Campylobacterales</taxon>
        <taxon>Campylobacteraceae</taxon>
        <taxon>Campylobacter</taxon>
    </lineage>
</organism>
<dbReference type="AlphaFoldDB" id="A0A842JBA4"/>
<dbReference type="RefSeq" id="WP_185898000.1">
    <property type="nucleotide sequence ID" value="NZ_JACLZK010000001.1"/>
</dbReference>
<comment type="caution">
    <text evidence="3">The sequence shown here is derived from an EMBL/GenBank/DDBJ whole genome shotgun (WGS) entry which is preliminary data.</text>
</comment>
<evidence type="ECO:0000256" key="1">
    <source>
        <dbReference type="SAM" id="MobiDB-lite"/>
    </source>
</evidence>
<evidence type="ECO:0000256" key="2">
    <source>
        <dbReference type="SAM" id="SignalP"/>
    </source>
</evidence>
<evidence type="ECO:0000313" key="3">
    <source>
        <dbReference type="EMBL" id="MBC2882364.1"/>
    </source>
</evidence>
<keyword evidence="4" id="KW-1185">Reference proteome</keyword>
<dbReference type="Pfam" id="PF16068">
    <property type="entry name" value="DUF4810"/>
    <property type="match status" value="1"/>
</dbReference>